<keyword evidence="1" id="KW-1133">Transmembrane helix</keyword>
<dbReference type="EMBL" id="CAFBLU010000043">
    <property type="protein sequence ID" value="CAB4882130.1"/>
    <property type="molecule type" value="Genomic_DNA"/>
</dbReference>
<reference evidence="2" key="1">
    <citation type="submission" date="2020-05" db="EMBL/GenBank/DDBJ databases">
        <authorList>
            <person name="Chiriac C."/>
            <person name="Salcher M."/>
            <person name="Ghai R."/>
            <person name="Kavagutti S V."/>
        </authorList>
    </citation>
    <scope>NUCLEOTIDE SEQUENCE</scope>
</reference>
<feature type="transmembrane region" description="Helical" evidence="1">
    <location>
        <begin position="43"/>
        <end position="63"/>
    </location>
</feature>
<keyword evidence="1" id="KW-0472">Membrane</keyword>
<gene>
    <name evidence="2" type="ORF">UFOPK3444_01537</name>
</gene>
<proteinExistence type="predicted"/>
<evidence type="ECO:0000256" key="1">
    <source>
        <dbReference type="SAM" id="Phobius"/>
    </source>
</evidence>
<keyword evidence="1" id="KW-0812">Transmembrane</keyword>
<accession>A0A6J7ELR3</accession>
<protein>
    <submittedName>
        <fullName evidence="2">Unannotated protein</fullName>
    </submittedName>
</protein>
<sequence>MGLFPQEGGFIPAGGLLKVFLEWAISLSSMKNTRPNNKSLPAYYSRGLFALLGTLVITTALGMGMSASSAKAVTVVSSIL</sequence>
<organism evidence="2">
    <name type="scientific">freshwater metagenome</name>
    <dbReference type="NCBI Taxonomy" id="449393"/>
    <lineage>
        <taxon>unclassified sequences</taxon>
        <taxon>metagenomes</taxon>
        <taxon>ecological metagenomes</taxon>
    </lineage>
</organism>
<name>A0A6J7ELR3_9ZZZZ</name>
<dbReference type="AlphaFoldDB" id="A0A6J7ELR3"/>
<evidence type="ECO:0000313" key="2">
    <source>
        <dbReference type="EMBL" id="CAB4882130.1"/>
    </source>
</evidence>